<evidence type="ECO:0000256" key="7">
    <source>
        <dbReference type="ARBA" id="ARBA00038481"/>
    </source>
</evidence>
<dbReference type="PANTHER" id="PTHR30443:SF4">
    <property type="entry name" value="PHOSPHOETHANOLAMINE TRANSFERASE OPGE-RELATED"/>
    <property type="match status" value="1"/>
</dbReference>
<evidence type="ECO:0000256" key="4">
    <source>
        <dbReference type="ARBA" id="ARBA00022692"/>
    </source>
</evidence>
<gene>
    <name evidence="10" type="ORF">SAMN05444420_103279</name>
</gene>
<dbReference type="InterPro" id="IPR040423">
    <property type="entry name" value="PEA_transferase"/>
</dbReference>
<keyword evidence="5 8" id="KW-1133">Transmembrane helix</keyword>
<evidence type="ECO:0000313" key="10">
    <source>
        <dbReference type="EMBL" id="SDW71498.1"/>
    </source>
</evidence>
<dbReference type="Pfam" id="PF00884">
    <property type="entry name" value="Sulfatase"/>
    <property type="match status" value="1"/>
</dbReference>
<dbReference type="InterPro" id="IPR017850">
    <property type="entry name" value="Alkaline_phosphatase_core_sf"/>
</dbReference>
<reference evidence="10 11" key="1">
    <citation type="submission" date="2016-10" db="EMBL/GenBank/DDBJ databases">
        <authorList>
            <person name="Varghese N."/>
            <person name="Submissions S."/>
        </authorList>
    </citation>
    <scope>NUCLEOTIDE SEQUENCE [LARGE SCALE GENOMIC DNA]</scope>
    <source>
        <strain evidence="10 11">DSM 11449</strain>
    </source>
</reference>
<organism evidence="10 11">
    <name type="scientific">Capnocytophaga granulosa</name>
    <dbReference type="NCBI Taxonomy" id="45242"/>
    <lineage>
        <taxon>Bacteria</taxon>
        <taxon>Pseudomonadati</taxon>
        <taxon>Bacteroidota</taxon>
        <taxon>Flavobacteriia</taxon>
        <taxon>Flavobacteriales</taxon>
        <taxon>Flavobacteriaceae</taxon>
        <taxon>Capnocytophaga</taxon>
    </lineage>
</organism>
<evidence type="ECO:0000256" key="8">
    <source>
        <dbReference type="SAM" id="Phobius"/>
    </source>
</evidence>
<name>A0A1H2VT52_9FLAO</name>
<feature type="domain" description="Sulfatase N-terminal" evidence="9">
    <location>
        <begin position="214"/>
        <end position="482"/>
    </location>
</feature>
<evidence type="ECO:0000256" key="6">
    <source>
        <dbReference type="ARBA" id="ARBA00023136"/>
    </source>
</evidence>
<feature type="transmembrane region" description="Helical" evidence="8">
    <location>
        <begin position="136"/>
        <end position="155"/>
    </location>
</feature>
<keyword evidence="2" id="KW-1003">Cell membrane</keyword>
<dbReference type="InterPro" id="IPR000917">
    <property type="entry name" value="Sulfatase_N"/>
</dbReference>
<proteinExistence type="inferred from homology"/>
<protein>
    <submittedName>
        <fullName evidence="10">Phosphoethanolamine transferase for glucans (OPG), alkaline phosphatase superfamily</fullName>
    </submittedName>
</protein>
<dbReference type="SUPFAM" id="SSF53649">
    <property type="entry name" value="Alkaline phosphatase-like"/>
    <property type="match status" value="1"/>
</dbReference>
<dbReference type="RefSeq" id="WP_016420632.1">
    <property type="nucleotide sequence ID" value="NZ_FNND01000003.1"/>
</dbReference>
<dbReference type="OrthoDB" id="9786870at2"/>
<feature type="transmembrane region" description="Helical" evidence="8">
    <location>
        <begin position="52"/>
        <end position="75"/>
    </location>
</feature>
<dbReference type="GO" id="GO:0005886">
    <property type="term" value="C:plasma membrane"/>
    <property type="evidence" value="ECO:0007669"/>
    <property type="project" value="UniProtKB-SubCell"/>
</dbReference>
<dbReference type="CDD" id="cd16017">
    <property type="entry name" value="LptA"/>
    <property type="match status" value="1"/>
</dbReference>
<keyword evidence="4 8" id="KW-0812">Transmembrane</keyword>
<accession>A0A1H2VT52</accession>
<dbReference type="GO" id="GO:0016776">
    <property type="term" value="F:phosphotransferase activity, phosphate group as acceptor"/>
    <property type="evidence" value="ECO:0007669"/>
    <property type="project" value="TreeGrafter"/>
</dbReference>
<keyword evidence="6 8" id="KW-0472">Membrane</keyword>
<dbReference type="InterPro" id="IPR058130">
    <property type="entry name" value="PEA_transf_C"/>
</dbReference>
<sequence>MTKLRSFFRQYAFEWLLLIFSVGIPFALDMGPAFYGILATFFIFLTLRRLSYWAFFAVFLFVLITCVLFLPQIIWFGHPPATMIGAFFETDWQESKEFVQSLPLYSYAFSLLTLLFGGYILYLGKKKSYARSRKQSIVTLVIGILATGLTLYRPLAKMKEYHAFKWSVSRTAIVAFYASIYDNIQEYQAMKKELSKGIEGTPTWQISKVSPPYQNYVLVIGESVRKDYMHLYGFPQENTPFLDKVHGTIIDGYTATAPNTTTSLLRSFVQMKGEKDFVYINNIITLAKAAGFETFWFSNQGISGNWDTPIAKLAFLCDHKEFTKKGDYASMNYHDSILLPLLQRALQQKSLSPRLFILHTMGSHVNFEARLEHPIHFDYYNRRLSAYIQTIEQTDTLLKGIYEALQRQGAPFSMLYFSDHGLMTQDRASMFASLTHGDTSPNKACYRVPFVLLSSDDAAHKVLKVNKSAFYFLDGFAQWLGIQEASLRPNYDFRSTESDTLKVFNQYENVPFEGLKEDEIVTSD</sequence>
<evidence type="ECO:0000256" key="3">
    <source>
        <dbReference type="ARBA" id="ARBA00022679"/>
    </source>
</evidence>
<dbReference type="GeneID" id="85016794"/>
<dbReference type="GO" id="GO:0009244">
    <property type="term" value="P:lipopolysaccharide core region biosynthetic process"/>
    <property type="evidence" value="ECO:0007669"/>
    <property type="project" value="TreeGrafter"/>
</dbReference>
<feature type="transmembrane region" description="Helical" evidence="8">
    <location>
        <begin position="104"/>
        <end position="124"/>
    </location>
</feature>
<evidence type="ECO:0000256" key="1">
    <source>
        <dbReference type="ARBA" id="ARBA00004651"/>
    </source>
</evidence>
<keyword evidence="3 10" id="KW-0808">Transferase</keyword>
<keyword evidence="11" id="KW-1185">Reference proteome</keyword>
<feature type="transmembrane region" description="Helical" evidence="8">
    <location>
        <begin position="15"/>
        <end position="45"/>
    </location>
</feature>
<dbReference type="AlphaFoldDB" id="A0A1H2VT52"/>
<dbReference type="Gene3D" id="3.40.720.10">
    <property type="entry name" value="Alkaline Phosphatase, subunit A"/>
    <property type="match status" value="1"/>
</dbReference>
<dbReference type="Proteomes" id="UP000182771">
    <property type="component" value="Unassembled WGS sequence"/>
</dbReference>
<evidence type="ECO:0000256" key="2">
    <source>
        <dbReference type="ARBA" id="ARBA00022475"/>
    </source>
</evidence>
<comment type="subcellular location">
    <subcellularLocation>
        <location evidence="1">Cell membrane</location>
        <topology evidence="1">Multi-pass membrane protein</topology>
    </subcellularLocation>
</comment>
<evidence type="ECO:0000256" key="5">
    <source>
        <dbReference type="ARBA" id="ARBA00022989"/>
    </source>
</evidence>
<comment type="caution">
    <text evidence="10">The sequence shown here is derived from an EMBL/GenBank/DDBJ whole genome shotgun (WGS) entry which is preliminary data.</text>
</comment>
<comment type="similarity">
    <text evidence="7">Belongs to the phosphoethanolamine transferase family.</text>
</comment>
<evidence type="ECO:0000313" key="11">
    <source>
        <dbReference type="Proteomes" id="UP000182771"/>
    </source>
</evidence>
<dbReference type="EMBL" id="FNND01000003">
    <property type="protein sequence ID" value="SDW71498.1"/>
    <property type="molecule type" value="Genomic_DNA"/>
</dbReference>
<evidence type="ECO:0000259" key="9">
    <source>
        <dbReference type="Pfam" id="PF00884"/>
    </source>
</evidence>
<dbReference type="PANTHER" id="PTHR30443">
    <property type="entry name" value="INNER MEMBRANE PROTEIN"/>
    <property type="match status" value="1"/>
</dbReference>